<dbReference type="Pfam" id="PF00126">
    <property type="entry name" value="HTH_1"/>
    <property type="match status" value="1"/>
</dbReference>
<keyword evidence="4" id="KW-0804">Transcription</keyword>
<dbReference type="SUPFAM" id="SSF46785">
    <property type="entry name" value="Winged helix' DNA-binding domain"/>
    <property type="match status" value="1"/>
</dbReference>
<evidence type="ECO:0000256" key="3">
    <source>
        <dbReference type="ARBA" id="ARBA00023125"/>
    </source>
</evidence>
<protein>
    <submittedName>
        <fullName evidence="6">Glycine cleavage system transcriptional activator</fullName>
    </submittedName>
</protein>
<feature type="domain" description="HTH lysR-type" evidence="5">
    <location>
        <begin position="6"/>
        <end position="63"/>
    </location>
</feature>
<evidence type="ECO:0000256" key="1">
    <source>
        <dbReference type="ARBA" id="ARBA00009437"/>
    </source>
</evidence>
<dbReference type="AlphaFoldDB" id="A0A1J5S865"/>
<dbReference type="GO" id="GO:0043565">
    <property type="term" value="F:sequence-specific DNA binding"/>
    <property type="evidence" value="ECO:0007669"/>
    <property type="project" value="TreeGrafter"/>
</dbReference>
<sequence>MSERLPPLNSLRAFETAARHLSFRKAAEELHVTPAAISHQIKLLEDQLGVALFRRLTRAIELTEVGRSFLPKLREGFDAIAQAVERVRAHGRADALTVNVPPSFATKWLMPRLHRFVTANPDIDIRILASMRLMDASRQDFPETADGQSVDAEIDIRFGTGRYPHSRVDLLFPVSVTPLCSPSLLKGMRPLSKPSDLRYHVLLHDDTLYLSDERPNWEQWLKAAGADGVDPSRGPHFNHSILGLEAAVDGLGVVLGVKELAAHDLAAGRLVAPFELSLAMKSAYYLVSAETSAERPKVVVFRNWLLEEAKDPMVRGSA</sequence>
<proteinExistence type="inferred from homology"/>
<dbReference type="FunFam" id="1.10.10.10:FF:000038">
    <property type="entry name" value="Glycine cleavage system transcriptional activator"/>
    <property type="match status" value="1"/>
</dbReference>
<evidence type="ECO:0000256" key="2">
    <source>
        <dbReference type="ARBA" id="ARBA00023015"/>
    </source>
</evidence>
<keyword evidence="2" id="KW-0805">Transcription regulation</keyword>
<dbReference type="GO" id="GO:0006351">
    <property type="term" value="P:DNA-templated transcription"/>
    <property type="evidence" value="ECO:0007669"/>
    <property type="project" value="TreeGrafter"/>
</dbReference>
<dbReference type="Gene3D" id="3.40.190.10">
    <property type="entry name" value="Periplasmic binding protein-like II"/>
    <property type="match status" value="2"/>
</dbReference>
<reference evidence="6" key="1">
    <citation type="submission" date="2016-10" db="EMBL/GenBank/DDBJ databases">
        <title>Sequence of Gallionella enrichment culture.</title>
        <authorList>
            <person name="Poehlein A."/>
            <person name="Muehling M."/>
            <person name="Daniel R."/>
        </authorList>
    </citation>
    <scope>NUCLEOTIDE SEQUENCE</scope>
</reference>
<comment type="caution">
    <text evidence="6">The sequence shown here is derived from an EMBL/GenBank/DDBJ whole genome shotgun (WGS) entry which is preliminary data.</text>
</comment>
<dbReference type="FunFam" id="3.40.190.10:FF:000017">
    <property type="entry name" value="Glycine cleavage system transcriptional activator"/>
    <property type="match status" value="1"/>
</dbReference>
<dbReference type="SUPFAM" id="SSF53850">
    <property type="entry name" value="Periplasmic binding protein-like II"/>
    <property type="match status" value="1"/>
</dbReference>
<dbReference type="InterPro" id="IPR058163">
    <property type="entry name" value="LysR-type_TF_proteobact-type"/>
</dbReference>
<dbReference type="InterPro" id="IPR005119">
    <property type="entry name" value="LysR_subst-bd"/>
</dbReference>
<name>A0A1J5S865_9ZZZZ</name>
<keyword evidence="3" id="KW-0238">DNA-binding</keyword>
<comment type="similarity">
    <text evidence="1">Belongs to the LysR transcriptional regulatory family.</text>
</comment>
<evidence type="ECO:0000313" key="6">
    <source>
        <dbReference type="EMBL" id="OIR00421.1"/>
    </source>
</evidence>
<dbReference type="GO" id="GO:0003700">
    <property type="term" value="F:DNA-binding transcription factor activity"/>
    <property type="evidence" value="ECO:0007669"/>
    <property type="project" value="InterPro"/>
</dbReference>
<dbReference type="Pfam" id="PF03466">
    <property type="entry name" value="LysR_substrate"/>
    <property type="match status" value="1"/>
</dbReference>
<organism evidence="6">
    <name type="scientific">mine drainage metagenome</name>
    <dbReference type="NCBI Taxonomy" id="410659"/>
    <lineage>
        <taxon>unclassified sequences</taxon>
        <taxon>metagenomes</taxon>
        <taxon>ecological metagenomes</taxon>
    </lineage>
</organism>
<dbReference type="NCBIfam" id="NF008352">
    <property type="entry name" value="PRK11139.1"/>
    <property type="match status" value="1"/>
</dbReference>
<dbReference type="EMBL" id="MLJW01000095">
    <property type="protein sequence ID" value="OIR00421.1"/>
    <property type="molecule type" value="Genomic_DNA"/>
</dbReference>
<accession>A0A1J5S865</accession>
<dbReference type="PANTHER" id="PTHR30537:SF26">
    <property type="entry name" value="GLYCINE CLEAVAGE SYSTEM TRANSCRIPTIONAL ACTIVATOR"/>
    <property type="match status" value="1"/>
</dbReference>
<evidence type="ECO:0000259" key="5">
    <source>
        <dbReference type="PROSITE" id="PS50931"/>
    </source>
</evidence>
<evidence type="ECO:0000256" key="4">
    <source>
        <dbReference type="ARBA" id="ARBA00023163"/>
    </source>
</evidence>
<dbReference type="InterPro" id="IPR000847">
    <property type="entry name" value="LysR_HTH_N"/>
</dbReference>
<dbReference type="InterPro" id="IPR036388">
    <property type="entry name" value="WH-like_DNA-bd_sf"/>
</dbReference>
<dbReference type="PROSITE" id="PS50931">
    <property type="entry name" value="HTH_LYSR"/>
    <property type="match status" value="1"/>
</dbReference>
<dbReference type="PANTHER" id="PTHR30537">
    <property type="entry name" value="HTH-TYPE TRANSCRIPTIONAL REGULATOR"/>
    <property type="match status" value="1"/>
</dbReference>
<gene>
    <name evidence="6" type="primary">gcvA_4</name>
    <name evidence="6" type="ORF">GALL_174860</name>
</gene>
<dbReference type="PRINTS" id="PR00039">
    <property type="entry name" value="HTHLYSR"/>
</dbReference>
<dbReference type="InterPro" id="IPR036390">
    <property type="entry name" value="WH_DNA-bd_sf"/>
</dbReference>
<dbReference type="Gene3D" id="1.10.10.10">
    <property type="entry name" value="Winged helix-like DNA-binding domain superfamily/Winged helix DNA-binding domain"/>
    <property type="match status" value="1"/>
</dbReference>
<dbReference type="CDD" id="cd08432">
    <property type="entry name" value="PBP2_GcdR_TrpI_HvrB_AmpR_like"/>
    <property type="match status" value="1"/>
</dbReference>